<dbReference type="PROSITE" id="PS51257">
    <property type="entry name" value="PROKAR_LIPOPROTEIN"/>
    <property type="match status" value="1"/>
</dbReference>
<name>A0ABQ1NEA0_9BACI</name>
<evidence type="ECO:0000313" key="6">
    <source>
        <dbReference type="Proteomes" id="UP000619534"/>
    </source>
</evidence>
<organism evidence="5 6">
    <name type="scientific">Thalassobacillus devorans</name>
    <dbReference type="NCBI Taxonomy" id="279813"/>
    <lineage>
        <taxon>Bacteria</taxon>
        <taxon>Bacillati</taxon>
        <taxon>Bacillota</taxon>
        <taxon>Bacilli</taxon>
        <taxon>Bacillales</taxon>
        <taxon>Bacillaceae</taxon>
        <taxon>Thalassobacillus</taxon>
    </lineage>
</organism>
<dbReference type="InterPro" id="IPR018911">
    <property type="entry name" value="Gmad2_Ig-like_dom"/>
</dbReference>
<evidence type="ECO:0000256" key="1">
    <source>
        <dbReference type="SAM" id="MobiDB-lite"/>
    </source>
</evidence>
<keyword evidence="2" id="KW-0732">Signal</keyword>
<feature type="compositionally biased region" description="Acidic residues" evidence="1">
    <location>
        <begin position="43"/>
        <end position="52"/>
    </location>
</feature>
<comment type="caution">
    <text evidence="5">The sequence shown here is derived from an EMBL/GenBank/DDBJ whole genome shotgun (WGS) entry which is preliminary data.</text>
</comment>
<feature type="chain" id="PRO_5047442633" description="Immunoglobulin-like domain of spore germination" evidence="2">
    <location>
        <begin position="23"/>
        <end position="296"/>
    </location>
</feature>
<evidence type="ECO:0008006" key="7">
    <source>
        <dbReference type="Google" id="ProtNLM"/>
    </source>
</evidence>
<proteinExistence type="predicted"/>
<protein>
    <recommendedName>
        <fullName evidence="7">Immunoglobulin-like domain of spore germination</fullName>
    </recommendedName>
</protein>
<dbReference type="Pfam" id="PF10648">
    <property type="entry name" value="Gmad2"/>
    <property type="match status" value="1"/>
</dbReference>
<evidence type="ECO:0000313" key="5">
    <source>
        <dbReference type="EMBL" id="GGC74387.1"/>
    </source>
</evidence>
<sequence length="296" mass="32749">MKRGWMLFFGLMVLLFATACGADDNQGDSGDEGAEETMKEEETSSENEETEEDVIKKAVNDLAMHSEIKAENDRVTFQFSLENQGDEAYELGFTSGQKYEIVVKNDSDEEVYRFSEGQMFTQALETKTLEPGDSMSFEEEWSDGVEPGDYNAAISIEANSVNSQTLESKPFQETKAFTVEGDKPSGDDSDGPAEGEAFRNVEVSGKNGSYVITGEAKLFEGSFIYNVEDGHNMLIENTTHEVDEAAPSWSSFELEIDIAEDQLPENGTLTLTLFEIDPKSGNPTNVNYIPLEQFQG</sequence>
<evidence type="ECO:0000259" key="4">
    <source>
        <dbReference type="Pfam" id="PF12690"/>
    </source>
</evidence>
<gene>
    <name evidence="5" type="ORF">GCM10007216_01240</name>
</gene>
<dbReference type="InterPro" id="IPR020481">
    <property type="entry name" value="Intracell_prot_inh_BsuPI"/>
</dbReference>
<accession>A0ABQ1NEA0</accession>
<feature type="domain" description="Intracellular proteinase inhibitor BsuPI" evidence="4">
    <location>
        <begin position="64"/>
        <end position="160"/>
    </location>
</feature>
<keyword evidence="6" id="KW-1185">Reference proteome</keyword>
<dbReference type="EMBL" id="BMCJ01000001">
    <property type="protein sequence ID" value="GGC74387.1"/>
    <property type="molecule type" value="Genomic_DNA"/>
</dbReference>
<dbReference type="RefSeq" id="WP_062444332.1">
    <property type="nucleotide sequence ID" value="NZ_BMCJ01000001.1"/>
</dbReference>
<evidence type="ECO:0000259" key="3">
    <source>
        <dbReference type="Pfam" id="PF10648"/>
    </source>
</evidence>
<dbReference type="InterPro" id="IPR038144">
    <property type="entry name" value="IPI"/>
</dbReference>
<feature type="signal peptide" evidence="2">
    <location>
        <begin position="1"/>
        <end position="22"/>
    </location>
</feature>
<dbReference type="Pfam" id="PF12690">
    <property type="entry name" value="BsuPI"/>
    <property type="match status" value="1"/>
</dbReference>
<evidence type="ECO:0000256" key="2">
    <source>
        <dbReference type="SAM" id="SignalP"/>
    </source>
</evidence>
<dbReference type="Gene3D" id="2.60.40.2360">
    <property type="entry name" value="Intracellular proteinase inhibitor BsuPI"/>
    <property type="match status" value="1"/>
</dbReference>
<feature type="compositionally biased region" description="Acidic residues" evidence="1">
    <location>
        <begin position="25"/>
        <end position="35"/>
    </location>
</feature>
<feature type="region of interest" description="Disordered" evidence="1">
    <location>
        <begin position="25"/>
        <end position="52"/>
    </location>
</feature>
<reference evidence="6" key="1">
    <citation type="journal article" date="2019" name="Int. J. Syst. Evol. Microbiol.">
        <title>The Global Catalogue of Microorganisms (GCM) 10K type strain sequencing project: providing services to taxonomists for standard genome sequencing and annotation.</title>
        <authorList>
            <consortium name="The Broad Institute Genomics Platform"/>
            <consortium name="The Broad Institute Genome Sequencing Center for Infectious Disease"/>
            <person name="Wu L."/>
            <person name="Ma J."/>
        </authorList>
    </citation>
    <scope>NUCLEOTIDE SEQUENCE [LARGE SCALE GENOMIC DNA]</scope>
    <source>
        <strain evidence="6">CCM 7282</strain>
    </source>
</reference>
<dbReference type="Proteomes" id="UP000619534">
    <property type="component" value="Unassembled WGS sequence"/>
</dbReference>
<feature type="domain" description="Bacterial spore germination immunoglobulin-like" evidence="3">
    <location>
        <begin position="208"/>
        <end position="281"/>
    </location>
</feature>